<organism evidence="2 3">
    <name type="scientific">Dyadobacter jejuensis</name>
    <dbReference type="NCBI Taxonomy" id="1082580"/>
    <lineage>
        <taxon>Bacteria</taxon>
        <taxon>Pseudomonadati</taxon>
        <taxon>Bacteroidota</taxon>
        <taxon>Cytophagia</taxon>
        <taxon>Cytophagales</taxon>
        <taxon>Spirosomataceae</taxon>
        <taxon>Dyadobacter</taxon>
    </lineage>
</organism>
<proteinExistence type="predicted"/>
<protein>
    <submittedName>
        <fullName evidence="2">Sporulation related protein</fullName>
    </submittedName>
</protein>
<sequence>MRLFNKVLLAITLLGNIFLAGCAKKTYLRSSTNIHSEDLSSVRPRYDYEAPVISGTFLTNEKENKPETNDTKRDNPDAVNKQLDKALAALADQNKSIKYISGFRIQLYVGNVRQQADDAKSYIYRQFPELVPYISYSQPTYRVKAGDFMYRADAQSYLEQIKDIFPSAVILTDRVDIKKSFVLNSAYDN</sequence>
<accession>A0A316AQJ3</accession>
<dbReference type="GO" id="GO:0042834">
    <property type="term" value="F:peptidoglycan binding"/>
    <property type="evidence" value="ECO:0007669"/>
    <property type="project" value="InterPro"/>
</dbReference>
<dbReference type="EMBL" id="QGDT01000001">
    <property type="protein sequence ID" value="PWJ59862.1"/>
    <property type="molecule type" value="Genomic_DNA"/>
</dbReference>
<dbReference type="Proteomes" id="UP000245880">
    <property type="component" value="Unassembled WGS sequence"/>
</dbReference>
<gene>
    <name evidence="2" type="ORF">CLV98_10136</name>
</gene>
<keyword evidence="3" id="KW-1185">Reference proteome</keyword>
<dbReference type="InterPro" id="IPR036680">
    <property type="entry name" value="SPOR-like_sf"/>
</dbReference>
<dbReference type="Pfam" id="PF05036">
    <property type="entry name" value="SPOR"/>
    <property type="match status" value="1"/>
</dbReference>
<dbReference type="AlphaFoldDB" id="A0A316AQJ3"/>
<dbReference type="InterPro" id="IPR007730">
    <property type="entry name" value="SPOR-like_dom"/>
</dbReference>
<dbReference type="PROSITE" id="PS51724">
    <property type="entry name" value="SPOR"/>
    <property type="match status" value="1"/>
</dbReference>
<evidence type="ECO:0000313" key="2">
    <source>
        <dbReference type="EMBL" id="PWJ59862.1"/>
    </source>
</evidence>
<dbReference type="RefSeq" id="WP_229203136.1">
    <property type="nucleotide sequence ID" value="NZ_QGDT01000001.1"/>
</dbReference>
<reference evidence="2 3" key="1">
    <citation type="submission" date="2018-03" db="EMBL/GenBank/DDBJ databases">
        <title>Genomic Encyclopedia of Archaeal and Bacterial Type Strains, Phase II (KMG-II): from individual species to whole genera.</title>
        <authorList>
            <person name="Goeker M."/>
        </authorList>
    </citation>
    <scope>NUCLEOTIDE SEQUENCE [LARGE SCALE GENOMIC DNA]</scope>
    <source>
        <strain evidence="2 3">DSM 100346</strain>
    </source>
</reference>
<dbReference type="SUPFAM" id="SSF110997">
    <property type="entry name" value="Sporulation related repeat"/>
    <property type="match status" value="1"/>
</dbReference>
<dbReference type="Gene3D" id="3.30.70.1070">
    <property type="entry name" value="Sporulation related repeat"/>
    <property type="match status" value="1"/>
</dbReference>
<comment type="caution">
    <text evidence="2">The sequence shown here is derived from an EMBL/GenBank/DDBJ whole genome shotgun (WGS) entry which is preliminary data.</text>
</comment>
<dbReference type="PROSITE" id="PS51257">
    <property type="entry name" value="PROKAR_LIPOPROTEIN"/>
    <property type="match status" value="1"/>
</dbReference>
<name>A0A316AQJ3_9BACT</name>
<evidence type="ECO:0000313" key="3">
    <source>
        <dbReference type="Proteomes" id="UP000245880"/>
    </source>
</evidence>
<feature type="domain" description="SPOR" evidence="1">
    <location>
        <begin position="97"/>
        <end position="173"/>
    </location>
</feature>
<evidence type="ECO:0000259" key="1">
    <source>
        <dbReference type="PROSITE" id="PS51724"/>
    </source>
</evidence>